<keyword evidence="2" id="KW-0560">Oxidoreductase</keyword>
<organism evidence="2 3">
    <name type="scientific">Kutzneria buriramensis</name>
    <dbReference type="NCBI Taxonomy" id="1045776"/>
    <lineage>
        <taxon>Bacteria</taxon>
        <taxon>Bacillati</taxon>
        <taxon>Actinomycetota</taxon>
        <taxon>Actinomycetes</taxon>
        <taxon>Pseudonocardiales</taxon>
        <taxon>Pseudonocardiaceae</taxon>
        <taxon>Kutzneria</taxon>
    </lineage>
</organism>
<dbReference type="InterPro" id="IPR007138">
    <property type="entry name" value="ABM_dom"/>
</dbReference>
<sequence>MTTTFRVMLRIETHPGAGPDFERVWLEVGTSVTDHPANRGQWLQRSTEEDGVYYIISDWTDEPGFREFEHSDGHVAHRQKLHPYRSGGSMATMTVVHHLPAVAA</sequence>
<feature type="domain" description="ABM" evidence="1">
    <location>
        <begin position="5"/>
        <end position="93"/>
    </location>
</feature>
<accession>A0A3E0HG02</accession>
<dbReference type="AlphaFoldDB" id="A0A3E0HG02"/>
<evidence type="ECO:0000313" key="3">
    <source>
        <dbReference type="Proteomes" id="UP000256269"/>
    </source>
</evidence>
<dbReference type="RefSeq" id="WP_116177165.1">
    <property type="nucleotide sequence ID" value="NZ_CP144375.1"/>
</dbReference>
<proteinExistence type="predicted"/>
<evidence type="ECO:0000313" key="2">
    <source>
        <dbReference type="EMBL" id="REH43735.1"/>
    </source>
</evidence>
<dbReference type="OrthoDB" id="3536734at2"/>
<dbReference type="EMBL" id="QUNO01000009">
    <property type="protein sequence ID" value="REH43735.1"/>
    <property type="molecule type" value="Genomic_DNA"/>
</dbReference>
<dbReference type="Gene3D" id="3.30.70.100">
    <property type="match status" value="1"/>
</dbReference>
<reference evidence="2 3" key="1">
    <citation type="submission" date="2018-08" db="EMBL/GenBank/DDBJ databases">
        <title>Genomic Encyclopedia of Archaeal and Bacterial Type Strains, Phase II (KMG-II): from individual species to whole genera.</title>
        <authorList>
            <person name="Goeker M."/>
        </authorList>
    </citation>
    <scope>NUCLEOTIDE SEQUENCE [LARGE SCALE GENOMIC DNA]</scope>
    <source>
        <strain evidence="2 3">DSM 45791</strain>
    </source>
</reference>
<gene>
    <name evidence="2" type="ORF">BCF44_109278</name>
</gene>
<comment type="caution">
    <text evidence="2">The sequence shown here is derived from an EMBL/GenBank/DDBJ whole genome shotgun (WGS) entry which is preliminary data.</text>
</comment>
<keyword evidence="2" id="KW-0503">Monooxygenase</keyword>
<dbReference type="GO" id="GO:0004497">
    <property type="term" value="F:monooxygenase activity"/>
    <property type="evidence" value="ECO:0007669"/>
    <property type="project" value="UniProtKB-KW"/>
</dbReference>
<dbReference type="Pfam" id="PF03992">
    <property type="entry name" value="ABM"/>
    <property type="match status" value="1"/>
</dbReference>
<dbReference type="InterPro" id="IPR011008">
    <property type="entry name" value="Dimeric_a/b-barrel"/>
</dbReference>
<evidence type="ECO:0000259" key="1">
    <source>
        <dbReference type="PROSITE" id="PS51725"/>
    </source>
</evidence>
<dbReference type="Proteomes" id="UP000256269">
    <property type="component" value="Unassembled WGS sequence"/>
</dbReference>
<keyword evidence="3" id="KW-1185">Reference proteome</keyword>
<dbReference type="SUPFAM" id="SSF54909">
    <property type="entry name" value="Dimeric alpha+beta barrel"/>
    <property type="match status" value="1"/>
</dbReference>
<protein>
    <submittedName>
        <fullName evidence="2">Heme-degrading monooxygenase HmoA</fullName>
    </submittedName>
</protein>
<dbReference type="PROSITE" id="PS51725">
    <property type="entry name" value="ABM"/>
    <property type="match status" value="1"/>
</dbReference>
<name>A0A3E0HG02_9PSEU</name>